<gene>
    <name evidence="2" type="ORF">Hamer_G020238</name>
</gene>
<comment type="caution">
    <text evidence="2">The sequence shown here is derived from an EMBL/GenBank/DDBJ whole genome shotgun (WGS) entry which is preliminary data.</text>
</comment>
<dbReference type="AlphaFoldDB" id="A0A8J5J7J0"/>
<protein>
    <submittedName>
        <fullName evidence="2">Uncharacterized protein</fullName>
    </submittedName>
</protein>
<keyword evidence="1" id="KW-0812">Transmembrane</keyword>
<sequence length="363" mass="39075">MNIEATVIQHQFRWFEHVIQIPEERLLRKFLYSQLHESQRFAGGPKKRYKDQMKKALKKCNMTPSNLVNLCVYCVNNVKGESVCGCASAPNPDYTRAVMRAGVGLALGLLMVAGVVYTLKQTHEAANAQMRRTLNMGTLHLPQLTQKRKVSSSSLSILTDWCRPSLPPVPLESAVEDLAVEASAVEAMAVEASAVEAMAVEASAVVEEALGVVEEALGVVEEALAVVEEATAEIVVEAIANTGVGRQVTSSTAVRDPAKVAAVGLEPTQEGVHRSGPRVHRPVPSVALNLAATTVPVHIRTSAASTPACNSTSVKLPNVIKGYFCYPLYVPTATTVSTSARNHTTASRPNRSVLQVHLLPYTY</sequence>
<evidence type="ECO:0000313" key="3">
    <source>
        <dbReference type="Proteomes" id="UP000747542"/>
    </source>
</evidence>
<keyword evidence="1" id="KW-0472">Membrane</keyword>
<dbReference type="EMBL" id="JAHLQT010045202">
    <property type="protein sequence ID" value="KAG7154112.1"/>
    <property type="molecule type" value="Genomic_DNA"/>
</dbReference>
<name>A0A8J5J7J0_HOMAM</name>
<proteinExistence type="predicted"/>
<evidence type="ECO:0000256" key="1">
    <source>
        <dbReference type="SAM" id="Phobius"/>
    </source>
</evidence>
<organism evidence="2 3">
    <name type="scientific">Homarus americanus</name>
    <name type="common">American lobster</name>
    <dbReference type="NCBI Taxonomy" id="6706"/>
    <lineage>
        <taxon>Eukaryota</taxon>
        <taxon>Metazoa</taxon>
        <taxon>Ecdysozoa</taxon>
        <taxon>Arthropoda</taxon>
        <taxon>Crustacea</taxon>
        <taxon>Multicrustacea</taxon>
        <taxon>Malacostraca</taxon>
        <taxon>Eumalacostraca</taxon>
        <taxon>Eucarida</taxon>
        <taxon>Decapoda</taxon>
        <taxon>Pleocyemata</taxon>
        <taxon>Astacidea</taxon>
        <taxon>Nephropoidea</taxon>
        <taxon>Nephropidae</taxon>
        <taxon>Homarus</taxon>
    </lineage>
</organism>
<keyword evidence="1" id="KW-1133">Transmembrane helix</keyword>
<accession>A0A8J5J7J0</accession>
<reference evidence="2" key="1">
    <citation type="journal article" date="2021" name="Sci. Adv.">
        <title>The American lobster genome reveals insights on longevity, neural, and immune adaptations.</title>
        <authorList>
            <person name="Polinski J.M."/>
            <person name="Zimin A.V."/>
            <person name="Clark K.F."/>
            <person name="Kohn A.B."/>
            <person name="Sadowski N."/>
            <person name="Timp W."/>
            <person name="Ptitsyn A."/>
            <person name="Khanna P."/>
            <person name="Romanova D.Y."/>
            <person name="Williams P."/>
            <person name="Greenwood S.J."/>
            <person name="Moroz L.L."/>
            <person name="Walt D.R."/>
            <person name="Bodnar A.G."/>
        </authorList>
    </citation>
    <scope>NUCLEOTIDE SEQUENCE</scope>
    <source>
        <strain evidence="2">GMGI-L3</strain>
    </source>
</reference>
<feature type="transmembrane region" description="Helical" evidence="1">
    <location>
        <begin position="97"/>
        <end position="119"/>
    </location>
</feature>
<dbReference type="Proteomes" id="UP000747542">
    <property type="component" value="Unassembled WGS sequence"/>
</dbReference>
<keyword evidence="3" id="KW-1185">Reference proteome</keyword>
<evidence type="ECO:0000313" key="2">
    <source>
        <dbReference type="EMBL" id="KAG7154112.1"/>
    </source>
</evidence>